<dbReference type="Gene3D" id="3.30.60.20">
    <property type="match status" value="1"/>
</dbReference>
<evidence type="ECO:0000313" key="5">
    <source>
        <dbReference type="EMBL" id="ORX34213.1"/>
    </source>
</evidence>
<dbReference type="InterPro" id="IPR002219">
    <property type="entry name" value="PKC_DAG/PE"/>
</dbReference>
<feature type="region of interest" description="Disordered" evidence="3">
    <location>
        <begin position="279"/>
        <end position="298"/>
    </location>
</feature>
<dbReference type="Proteomes" id="UP000193218">
    <property type="component" value="Unassembled WGS sequence"/>
</dbReference>
<reference evidence="5 6" key="1">
    <citation type="submission" date="2017-03" db="EMBL/GenBank/DDBJ databases">
        <title>Widespread Adenine N6-methylation of Active Genes in Fungi.</title>
        <authorList>
            <consortium name="DOE Joint Genome Institute"/>
            <person name="Mondo S.J."/>
            <person name="Dannebaum R.O."/>
            <person name="Kuo R.C."/>
            <person name="Louie K.B."/>
            <person name="Bewick A.J."/>
            <person name="Labutti K."/>
            <person name="Haridas S."/>
            <person name="Kuo A."/>
            <person name="Salamov A."/>
            <person name="Ahrendt S.R."/>
            <person name="Lau R."/>
            <person name="Bowen B.P."/>
            <person name="Lipzen A."/>
            <person name="Sullivan W."/>
            <person name="Andreopoulos W.B."/>
            <person name="Clum A."/>
            <person name="Lindquist E."/>
            <person name="Daum C."/>
            <person name="Northen T.R."/>
            <person name="Ramamoorthy G."/>
            <person name="Schmitz R.J."/>
            <person name="Gryganskyi A."/>
            <person name="Culley D."/>
            <person name="Magnuson J."/>
            <person name="James T.Y."/>
            <person name="O'Malley M.A."/>
            <person name="Stajich J.E."/>
            <person name="Spatafora J.W."/>
            <person name="Visel A."/>
            <person name="Grigoriev I.V."/>
        </authorList>
    </citation>
    <scope>NUCLEOTIDE SEQUENCE [LARGE SCALE GENOMIC DNA]</scope>
    <source>
        <strain evidence="5 6">NRRL Y-17943</strain>
    </source>
</reference>
<sequence>MDSVPFLRRLSMDSRRPDSSVIFPRYGEGTRPNSMALTASRPASIAVASEMSEEDLRAVFRQNLHSPNLQFASRVPTPESTPRKNHKLIKTTFSNAILCRVCHANVKKSGLLCQTCGMICHTTCATKAGMTCDVKLQLVLLARQEEMLSMAGLETTTSFHSPQSTQTRGQRGASSPAPMSPAEDADHDNETIGAGKLFAGLRARRESAKGPSRIRRLSRRSSKAVPDDLTAAECFSAEPSEHRRDNATRFQTEMRHLHHHEGVASSAATKSQNNLQIDVLPASSRELEPSGKSDCSIM</sequence>
<evidence type="ECO:0000313" key="6">
    <source>
        <dbReference type="Proteomes" id="UP000193218"/>
    </source>
</evidence>
<feature type="region of interest" description="Disordered" evidence="3">
    <location>
        <begin position="154"/>
        <end position="228"/>
    </location>
</feature>
<keyword evidence="1" id="KW-0479">Metal-binding</keyword>
<dbReference type="CDD" id="cd00029">
    <property type="entry name" value="C1"/>
    <property type="match status" value="1"/>
</dbReference>
<proteinExistence type="predicted"/>
<dbReference type="PROSITE" id="PS50081">
    <property type="entry name" value="ZF_DAG_PE_2"/>
    <property type="match status" value="1"/>
</dbReference>
<feature type="domain" description="Phorbol-ester/DAG-type" evidence="4">
    <location>
        <begin position="85"/>
        <end position="132"/>
    </location>
</feature>
<feature type="compositionally biased region" description="Polar residues" evidence="3">
    <location>
        <begin position="154"/>
        <end position="173"/>
    </location>
</feature>
<dbReference type="EMBL" id="NBSH01000015">
    <property type="protein sequence ID" value="ORX34213.1"/>
    <property type="molecule type" value="Genomic_DNA"/>
</dbReference>
<keyword evidence="2" id="KW-0862">Zinc</keyword>
<organism evidence="5 6">
    <name type="scientific">Kockovaella imperatae</name>
    <dbReference type="NCBI Taxonomy" id="4999"/>
    <lineage>
        <taxon>Eukaryota</taxon>
        <taxon>Fungi</taxon>
        <taxon>Dikarya</taxon>
        <taxon>Basidiomycota</taxon>
        <taxon>Agaricomycotina</taxon>
        <taxon>Tremellomycetes</taxon>
        <taxon>Tremellales</taxon>
        <taxon>Cuniculitremaceae</taxon>
        <taxon>Kockovaella</taxon>
    </lineage>
</organism>
<protein>
    <recommendedName>
        <fullName evidence="4">Phorbol-ester/DAG-type domain-containing protein</fullName>
    </recommendedName>
</protein>
<evidence type="ECO:0000259" key="4">
    <source>
        <dbReference type="PROSITE" id="PS50081"/>
    </source>
</evidence>
<name>A0A1Y1U874_9TREE</name>
<evidence type="ECO:0000256" key="2">
    <source>
        <dbReference type="ARBA" id="ARBA00022833"/>
    </source>
</evidence>
<dbReference type="SUPFAM" id="SSF57889">
    <property type="entry name" value="Cysteine-rich domain"/>
    <property type="match status" value="1"/>
</dbReference>
<dbReference type="PROSITE" id="PS00479">
    <property type="entry name" value="ZF_DAG_PE_1"/>
    <property type="match status" value="1"/>
</dbReference>
<gene>
    <name evidence="5" type="ORF">BD324DRAFT_172355</name>
</gene>
<evidence type="ECO:0000256" key="3">
    <source>
        <dbReference type="SAM" id="MobiDB-lite"/>
    </source>
</evidence>
<dbReference type="InterPro" id="IPR046349">
    <property type="entry name" value="C1-like_sf"/>
</dbReference>
<dbReference type="AlphaFoldDB" id="A0A1Y1U874"/>
<accession>A0A1Y1U874</accession>
<dbReference type="GeneID" id="33553900"/>
<keyword evidence="6" id="KW-1185">Reference proteome</keyword>
<dbReference type="RefSeq" id="XP_021868491.1">
    <property type="nucleotide sequence ID" value="XM_022012092.1"/>
</dbReference>
<dbReference type="OrthoDB" id="10668225at2759"/>
<dbReference type="InParanoid" id="A0A1Y1U874"/>
<dbReference type="GO" id="GO:0046872">
    <property type="term" value="F:metal ion binding"/>
    <property type="evidence" value="ECO:0007669"/>
    <property type="project" value="UniProtKB-KW"/>
</dbReference>
<feature type="compositionally biased region" description="Basic residues" evidence="3">
    <location>
        <begin position="212"/>
        <end position="222"/>
    </location>
</feature>
<comment type="caution">
    <text evidence="5">The sequence shown here is derived from an EMBL/GenBank/DDBJ whole genome shotgun (WGS) entry which is preliminary data.</text>
</comment>
<evidence type="ECO:0000256" key="1">
    <source>
        <dbReference type="ARBA" id="ARBA00022723"/>
    </source>
</evidence>